<name>A0A0R2C826_9LACO</name>
<evidence type="ECO:0000256" key="2">
    <source>
        <dbReference type="SAM" id="SignalP"/>
    </source>
</evidence>
<keyword evidence="4" id="KW-1185">Reference proteome</keyword>
<feature type="region of interest" description="Disordered" evidence="1">
    <location>
        <begin position="186"/>
        <end position="252"/>
    </location>
</feature>
<feature type="compositionally biased region" description="Low complexity" evidence="1">
    <location>
        <begin position="191"/>
        <end position="219"/>
    </location>
</feature>
<comment type="caution">
    <text evidence="3">The sequence shown here is derived from an EMBL/GenBank/DDBJ whole genome shotgun (WGS) entry which is preliminary data.</text>
</comment>
<feature type="signal peptide" evidence="2">
    <location>
        <begin position="1"/>
        <end position="21"/>
    </location>
</feature>
<evidence type="ECO:0008006" key="5">
    <source>
        <dbReference type="Google" id="ProtNLM"/>
    </source>
</evidence>
<dbReference type="PROSITE" id="PS51257">
    <property type="entry name" value="PROKAR_LIPOPROTEIN"/>
    <property type="match status" value="1"/>
</dbReference>
<organism evidence="3 4">
    <name type="scientific">Lacticaseibacillus thailandensis DSM 22698 = JCM 13996</name>
    <dbReference type="NCBI Taxonomy" id="1423810"/>
    <lineage>
        <taxon>Bacteria</taxon>
        <taxon>Bacillati</taxon>
        <taxon>Bacillota</taxon>
        <taxon>Bacilli</taxon>
        <taxon>Lactobacillales</taxon>
        <taxon>Lactobacillaceae</taxon>
        <taxon>Lacticaseibacillus</taxon>
    </lineage>
</organism>
<dbReference type="EMBL" id="AYZK01000001">
    <property type="protein sequence ID" value="KRM87816.1"/>
    <property type="molecule type" value="Genomic_DNA"/>
</dbReference>
<gene>
    <name evidence="3" type="ORF">FD19_GL000092</name>
</gene>
<dbReference type="RefSeq" id="WP_056968871.1">
    <property type="nucleotide sequence ID" value="NZ_AYZK01000001.1"/>
</dbReference>
<evidence type="ECO:0000313" key="3">
    <source>
        <dbReference type="EMBL" id="KRM87816.1"/>
    </source>
</evidence>
<dbReference type="PATRIC" id="fig|1423810.4.peg.92"/>
<evidence type="ECO:0000313" key="4">
    <source>
        <dbReference type="Proteomes" id="UP000051789"/>
    </source>
</evidence>
<sequence>MTTKGLFVTVTTLATLAILGAACSTDNSKTAKGAITSGNESMKSSNYSAAEAYYKVAQQNDTENKKAASYAKAAKSLASADKQMNNYHLATALKQAKSTHNGTSAINAAKKRLVKKITVRQQTIKAFNHEIALAKTAASNGNSASDLGTINDLLGDHDIQAKQYYQIQIKALKLKVSLLKGATANTDANESTTGSATTNSNNSSSDNNPSSSISSSTSSSDHDGSDAVSSVTSAEIEQARKDLQSEGVDPSAWSDADIAQAILNAKKDGRTKVKESDMENYQN</sequence>
<evidence type="ECO:0000256" key="1">
    <source>
        <dbReference type="SAM" id="MobiDB-lite"/>
    </source>
</evidence>
<protein>
    <recommendedName>
        <fullName evidence="5">Lipoprotein</fullName>
    </recommendedName>
</protein>
<proteinExistence type="predicted"/>
<feature type="chain" id="PRO_5038543045" description="Lipoprotein" evidence="2">
    <location>
        <begin position="22"/>
        <end position="283"/>
    </location>
</feature>
<dbReference type="Proteomes" id="UP000051789">
    <property type="component" value="Unassembled WGS sequence"/>
</dbReference>
<accession>A0A0R2C826</accession>
<keyword evidence="2" id="KW-0732">Signal</keyword>
<dbReference type="AlphaFoldDB" id="A0A0R2C826"/>
<reference evidence="3 4" key="1">
    <citation type="journal article" date="2015" name="Genome Announc.">
        <title>Expanding the biotechnology potential of lactobacilli through comparative genomics of 213 strains and associated genera.</title>
        <authorList>
            <person name="Sun Z."/>
            <person name="Harris H.M."/>
            <person name="McCann A."/>
            <person name="Guo C."/>
            <person name="Argimon S."/>
            <person name="Zhang W."/>
            <person name="Yang X."/>
            <person name="Jeffery I.B."/>
            <person name="Cooney J.C."/>
            <person name="Kagawa T.F."/>
            <person name="Liu W."/>
            <person name="Song Y."/>
            <person name="Salvetti E."/>
            <person name="Wrobel A."/>
            <person name="Rasinkangas P."/>
            <person name="Parkhill J."/>
            <person name="Rea M.C."/>
            <person name="O'Sullivan O."/>
            <person name="Ritari J."/>
            <person name="Douillard F.P."/>
            <person name="Paul Ross R."/>
            <person name="Yang R."/>
            <person name="Briner A.E."/>
            <person name="Felis G.E."/>
            <person name="de Vos W.M."/>
            <person name="Barrangou R."/>
            <person name="Klaenhammer T.R."/>
            <person name="Caufield P.W."/>
            <person name="Cui Y."/>
            <person name="Zhang H."/>
            <person name="O'Toole P.W."/>
        </authorList>
    </citation>
    <scope>NUCLEOTIDE SEQUENCE [LARGE SCALE GENOMIC DNA]</scope>
    <source>
        <strain evidence="3 4">DSM 22698</strain>
    </source>
</reference>
<dbReference type="STRING" id="1423810.FD19_GL000092"/>